<protein>
    <submittedName>
        <fullName evidence="1">Uncharacterized protein</fullName>
    </submittedName>
</protein>
<organism evidence="1">
    <name type="scientific">Rhizophora mucronata</name>
    <name type="common">Asiatic mangrove</name>
    <dbReference type="NCBI Taxonomy" id="61149"/>
    <lineage>
        <taxon>Eukaryota</taxon>
        <taxon>Viridiplantae</taxon>
        <taxon>Streptophyta</taxon>
        <taxon>Embryophyta</taxon>
        <taxon>Tracheophyta</taxon>
        <taxon>Spermatophyta</taxon>
        <taxon>Magnoliopsida</taxon>
        <taxon>eudicotyledons</taxon>
        <taxon>Gunneridae</taxon>
        <taxon>Pentapetalae</taxon>
        <taxon>rosids</taxon>
        <taxon>fabids</taxon>
        <taxon>Malpighiales</taxon>
        <taxon>Rhizophoraceae</taxon>
        <taxon>Rhizophora</taxon>
    </lineage>
</organism>
<reference evidence="1" key="1">
    <citation type="submission" date="2018-02" db="EMBL/GenBank/DDBJ databases">
        <title>Rhizophora mucronata_Transcriptome.</title>
        <authorList>
            <person name="Meera S.P."/>
            <person name="Sreeshan A."/>
            <person name="Augustine A."/>
        </authorList>
    </citation>
    <scope>NUCLEOTIDE SEQUENCE</scope>
    <source>
        <tissue evidence="1">Leaf</tissue>
    </source>
</reference>
<evidence type="ECO:0000313" key="1">
    <source>
        <dbReference type="EMBL" id="MBX24203.1"/>
    </source>
</evidence>
<dbReference type="EMBL" id="GGEC01043719">
    <property type="protein sequence ID" value="MBX24203.1"/>
    <property type="molecule type" value="Transcribed_RNA"/>
</dbReference>
<dbReference type="EMBL" id="GGEC01043711">
    <property type="protein sequence ID" value="MBX24195.1"/>
    <property type="molecule type" value="Transcribed_RNA"/>
</dbReference>
<sequence>MMRETMKASSRTSTKAKATLGFFKNLAADDSGVSEDFTFLDDLLAMTVSMVVYIKQQYGGAENTWVLF</sequence>
<name>A0A2P2M1V6_RHIMU</name>
<dbReference type="AlphaFoldDB" id="A0A2P2M1V6"/>
<proteinExistence type="predicted"/>
<accession>A0A2P2M1V6</accession>